<dbReference type="GO" id="GO:0043495">
    <property type="term" value="F:protein-membrane adaptor activity"/>
    <property type="evidence" value="ECO:0007669"/>
    <property type="project" value="TreeGrafter"/>
</dbReference>
<feature type="transmembrane region" description="Helical" evidence="10">
    <location>
        <begin position="98"/>
        <end position="118"/>
    </location>
</feature>
<dbReference type="RefSeq" id="XP_023937262.1">
    <property type="nucleotide sequence ID" value="XM_024081494.2"/>
</dbReference>
<feature type="transmembrane region" description="Helical" evidence="10">
    <location>
        <begin position="6"/>
        <end position="27"/>
    </location>
</feature>
<evidence type="ECO:0000256" key="1">
    <source>
        <dbReference type="ARBA" id="ARBA00004477"/>
    </source>
</evidence>
<evidence type="ECO:0000256" key="3">
    <source>
        <dbReference type="ARBA" id="ARBA00017951"/>
    </source>
</evidence>
<evidence type="ECO:0000256" key="5">
    <source>
        <dbReference type="ARBA" id="ARBA00022824"/>
    </source>
</evidence>
<name>A0A6J1MWE5_BICAN</name>
<dbReference type="Pfam" id="PF04420">
    <property type="entry name" value="CHD5"/>
    <property type="match status" value="1"/>
</dbReference>
<comment type="subcellular location">
    <subcellularLocation>
        <location evidence="1">Endoplasmic reticulum membrane</location>
        <topology evidence="1">Multi-pass membrane protein</topology>
    </subcellularLocation>
</comment>
<dbReference type="GeneID" id="112045346"/>
<evidence type="ECO:0000313" key="11">
    <source>
        <dbReference type="Proteomes" id="UP001652582"/>
    </source>
</evidence>
<evidence type="ECO:0000256" key="9">
    <source>
        <dbReference type="ARBA" id="ARBA00033006"/>
    </source>
</evidence>
<evidence type="ECO:0000256" key="10">
    <source>
        <dbReference type="SAM" id="Phobius"/>
    </source>
</evidence>
<dbReference type="PANTHER" id="PTHR42650">
    <property type="entry name" value="TAIL-ANCHORED PROTEIN INSERTION RECEPTOR WRB"/>
    <property type="match status" value="1"/>
</dbReference>
<dbReference type="InterPro" id="IPR029012">
    <property type="entry name" value="Helix_hairpin_bin_sf"/>
</dbReference>
<evidence type="ECO:0000256" key="6">
    <source>
        <dbReference type="ARBA" id="ARBA00022989"/>
    </source>
</evidence>
<sequence>MLDILNGFLLLYFLILCILSALVPVLVKPIAACFVRPSTEDRALLAEMKKLIAEQQHISMKDEFATYSKLQRKINKLDGILKENSQTRLSKSLAVKGLVHIVLQVVITLIIIVSLFWFRREPIVALGGDPFPFTSILQYPSDTENAVSAHVWVLISNVSIRALIKPFISA</sequence>
<dbReference type="AlphaFoldDB" id="A0A6J1MWE5"/>
<dbReference type="Proteomes" id="UP001652582">
    <property type="component" value="Chromosome 19"/>
</dbReference>
<dbReference type="GO" id="GO:0043529">
    <property type="term" value="C:GET complex"/>
    <property type="evidence" value="ECO:0007669"/>
    <property type="project" value="TreeGrafter"/>
</dbReference>
<protein>
    <recommendedName>
        <fullName evidence="3">Guided entry of tail-anchored proteins factor 1</fullName>
    </recommendedName>
    <alternativeName>
        <fullName evidence="8">Tail-anchored protein insertion receptor WRB</fullName>
    </alternativeName>
    <alternativeName>
        <fullName evidence="9">Tryptophan-rich basic protein</fullName>
    </alternativeName>
</protein>
<accession>A0A6J1MWE5</accession>
<keyword evidence="11" id="KW-1185">Reference proteome</keyword>
<keyword evidence="6 10" id="KW-1133">Transmembrane helix</keyword>
<dbReference type="GO" id="GO:0071816">
    <property type="term" value="P:tail-anchored membrane protein insertion into ER membrane"/>
    <property type="evidence" value="ECO:0007669"/>
    <property type="project" value="InterPro"/>
</dbReference>
<dbReference type="PANTHER" id="PTHR42650:SF1">
    <property type="entry name" value="GUIDED ENTRY OF TAIL-ANCHORED PROTEINS FACTOR 1"/>
    <property type="match status" value="1"/>
</dbReference>
<keyword evidence="4 10" id="KW-0812">Transmembrane</keyword>
<evidence type="ECO:0000256" key="2">
    <source>
        <dbReference type="ARBA" id="ARBA00010799"/>
    </source>
</evidence>
<evidence type="ECO:0000256" key="7">
    <source>
        <dbReference type="ARBA" id="ARBA00023136"/>
    </source>
</evidence>
<evidence type="ECO:0000256" key="8">
    <source>
        <dbReference type="ARBA" id="ARBA00032437"/>
    </source>
</evidence>
<evidence type="ECO:0000313" key="12">
    <source>
        <dbReference type="RefSeq" id="XP_023937262.1"/>
    </source>
</evidence>
<dbReference type="InterPro" id="IPR028945">
    <property type="entry name" value="Get1"/>
</dbReference>
<gene>
    <name evidence="12" type="primary">LOC112045346</name>
</gene>
<dbReference type="OrthoDB" id="69461at2759"/>
<reference evidence="12" key="1">
    <citation type="submission" date="2025-08" db="UniProtKB">
        <authorList>
            <consortium name="RefSeq"/>
        </authorList>
    </citation>
    <scope>IDENTIFICATION</scope>
</reference>
<organism evidence="11 12">
    <name type="scientific">Bicyclus anynana</name>
    <name type="common">Squinting bush brown butterfly</name>
    <dbReference type="NCBI Taxonomy" id="110368"/>
    <lineage>
        <taxon>Eukaryota</taxon>
        <taxon>Metazoa</taxon>
        <taxon>Ecdysozoa</taxon>
        <taxon>Arthropoda</taxon>
        <taxon>Hexapoda</taxon>
        <taxon>Insecta</taxon>
        <taxon>Pterygota</taxon>
        <taxon>Neoptera</taxon>
        <taxon>Endopterygota</taxon>
        <taxon>Lepidoptera</taxon>
        <taxon>Glossata</taxon>
        <taxon>Ditrysia</taxon>
        <taxon>Papilionoidea</taxon>
        <taxon>Nymphalidae</taxon>
        <taxon>Satyrinae</taxon>
        <taxon>Satyrini</taxon>
        <taxon>Mycalesina</taxon>
        <taxon>Bicyclus</taxon>
    </lineage>
</organism>
<comment type="similarity">
    <text evidence="2">Belongs to the WRB/GET1 family.</text>
</comment>
<dbReference type="Gene3D" id="1.10.287.660">
    <property type="entry name" value="Helix hairpin bin"/>
    <property type="match status" value="1"/>
</dbReference>
<dbReference type="GO" id="GO:0005789">
    <property type="term" value="C:endoplasmic reticulum membrane"/>
    <property type="evidence" value="ECO:0007669"/>
    <property type="project" value="UniProtKB-SubCell"/>
</dbReference>
<keyword evidence="7 10" id="KW-0472">Membrane</keyword>
<evidence type="ECO:0000256" key="4">
    <source>
        <dbReference type="ARBA" id="ARBA00022692"/>
    </source>
</evidence>
<proteinExistence type="inferred from homology"/>
<keyword evidence="5" id="KW-0256">Endoplasmic reticulum</keyword>
<dbReference type="KEGG" id="bany:112045346"/>